<accession>A0A1B8ZXG2</accession>
<gene>
    <name evidence="3" type="ORF">BBI01_06280</name>
</gene>
<comment type="caution">
    <text evidence="3">The sequence shown here is derived from an EMBL/GenBank/DDBJ whole genome shotgun (WGS) entry which is preliminary data.</text>
</comment>
<dbReference type="PANTHER" id="PTHR11786">
    <property type="entry name" value="N-HYDROXYARYLAMINE O-ACETYLTRANSFERASE"/>
    <property type="match status" value="1"/>
</dbReference>
<dbReference type="PRINTS" id="PR01543">
    <property type="entry name" value="ANATRNSFRASE"/>
</dbReference>
<evidence type="ECO:0008006" key="5">
    <source>
        <dbReference type="Google" id="ProtNLM"/>
    </source>
</evidence>
<dbReference type="Gene3D" id="2.40.128.150">
    <property type="entry name" value="Cysteine proteinases"/>
    <property type="match status" value="1"/>
</dbReference>
<protein>
    <recommendedName>
        <fullName evidence="5">N-hydroxyarylamine O-acetyltransferase</fullName>
    </recommendedName>
</protein>
<sequence>MDNLKLEKYFERIHYSGDRRVNMENVKQIHQLHPKFIPFENIDSYTGTVPSLNTEDIFQKLVIDSRGGYCYEQNLLLHEVLKSMGFNVDLRLGRVVWTREESSSAARTHLLLTVNLDDQIYLIDCGFGTATLTSPLLLHNEEPQQTPNGLFKISKNNSSYTLWTWREKWLPVYRFSLDDVELPELEIANWYLSTHPDSGFKNNLILSKVDEDRRYTFSVNTLNIRKNTGEKESVQIEDDIELYKMLQDIFGLKENAVEILKQKKNK</sequence>
<dbReference type="GO" id="GO:0016407">
    <property type="term" value="F:acetyltransferase activity"/>
    <property type="evidence" value="ECO:0007669"/>
    <property type="project" value="InterPro"/>
</dbReference>
<dbReference type="InterPro" id="IPR001447">
    <property type="entry name" value="Arylamine_N-AcTrfase"/>
</dbReference>
<dbReference type="RefSeq" id="WP_065393967.1">
    <property type="nucleotide sequence ID" value="NZ_MAYH01000012.1"/>
</dbReference>
<dbReference type="OrthoDB" id="7181050at2"/>
<keyword evidence="4" id="KW-1185">Reference proteome</keyword>
<dbReference type="InterPro" id="IPR038765">
    <property type="entry name" value="Papain-like_cys_pep_sf"/>
</dbReference>
<name>A0A1B8ZXG2_9FLAO</name>
<dbReference type="SUPFAM" id="SSF54001">
    <property type="entry name" value="Cysteine proteinases"/>
    <property type="match status" value="1"/>
</dbReference>
<dbReference type="Gene3D" id="3.30.2140.10">
    <property type="entry name" value="Arylamine N-acetyltransferase"/>
    <property type="match status" value="1"/>
</dbReference>
<proteinExistence type="inferred from homology"/>
<evidence type="ECO:0000313" key="4">
    <source>
        <dbReference type="Proteomes" id="UP000092651"/>
    </source>
</evidence>
<dbReference type="AlphaFoldDB" id="A0A1B8ZXG2"/>
<evidence type="ECO:0000256" key="2">
    <source>
        <dbReference type="RuleBase" id="RU003452"/>
    </source>
</evidence>
<dbReference type="Pfam" id="PF00797">
    <property type="entry name" value="Acetyltransf_2"/>
    <property type="match status" value="1"/>
</dbReference>
<dbReference type="PANTHER" id="PTHR11786:SF0">
    <property type="entry name" value="ARYLAMINE N-ACETYLTRANSFERASE 4-RELATED"/>
    <property type="match status" value="1"/>
</dbReference>
<evidence type="ECO:0000256" key="1">
    <source>
        <dbReference type="ARBA" id="ARBA00006547"/>
    </source>
</evidence>
<evidence type="ECO:0000313" key="3">
    <source>
        <dbReference type="EMBL" id="OCA76297.1"/>
    </source>
</evidence>
<reference evidence="3 4" key="1">
    <citation type="submission" date="2016-07" db="EMBL/GenBank/DDBJ databases">
        <authorList>
            <person name="Jeong J.-J."/>
            <person name="Kim D.W."/>
            <person name="Sang M.K."/>
            <person name="Choi I.-G."/>
            <person name="Kim K.D."/>
        </authorList>
    </citation>
    <scope>NUCLEOTIDE SEQUENCE [LARGE SCALE GENOMIC DNA]</scope>
    <source>
        <strain evidence="3 4">UTM-3</strain>
    </source>
</reference>
<dbReference type="EMBL" id="MAYH01000012">
    <property type="protein sequence ID" value="OCA76297.1"/>
    <property type="molecule type" value="Genomic_DNA"/>
</dbReference>
<comment type="similarity">
    <text evidence="1 2">Belongs to the arylamine N-acetyltransferase family.</text>
</comment>
<dbReference type="Proteomes" id="UP000092651">
    <property type="component" value="Unassembled WGS sequence"/>
</dbReference>
<organism evidence="3 4">
    <name type="scientific">Chryseobacterium artocarpi</name>
    <dbReference type="NCBI Taxonomy" id="1414727"/>
    <lineage>
        <taxon>Bacteria</taxon>
        <taxon>Pseudomonadati</taxon>
        <taxon>Bacteroidota</taxon>
        <taxon>Flavobacteriia</taxon>
        <taxon>Flavobacteriales</taxon>
        <taxon>Weeksellaceae</taxon>
        <taxon>Chryseobacterium group</taxon>
        <taxon>Chryseobacterium</taxon>
    </lineage>
</organism>